<dbReference type="OMA" id="AENGNTC"/>
<dbReference type="PANTHER" id="PTHR13950:SF9">
    <property type="entry name" value="RABCONNECTIN-3A"/>
    <property type="match status" value="1"/>
</dbReference>
<keyword evidence="5" id="KW-1185">Reference proteome</keyword>
<feature type="compositionally biased region" description="Polar residues" evidence="2">
    <location>
        <begin position="2971"/>
        <end position="2989"/>
    </location>
</feature>
<feature type="repeat" description="WD" evidence="1">
    <location>
        <begin position="3304"/>
        <end position="3345"/>
    </location>
</feature>
<feature type="compositionally biased region" description="Basic and acidic residues" evidence="2">
    <location>
        <begin position="293"/>
        <end position="302"/>
    </location>
</feature>
<evidence type="ECO:0000256" key="2">
    <source>
        <dbReference type="SAM" id="MobiDB-lite"/>
    </source>
</evidence>
<dbReference type="RefSeq" id="XP_030832744.1">
    <property type="nucleotide sequence ID" value="XM_030976884.1"/>
</dbReference>
<name>A0A7M7N8K4_STRPU</name>
<feature type="compositionally biased region" description="Polar residues" evidence="2">
    <location>
        <begin position="2194"/>
        <end position="2204"/>
    </location>
</feature>
<feature type="domain" description="RAVE complex protein Rav1 C-terminal" evidence="3">
    <location>
        <begin position="1791"/>
        <end position="2096"/>
    </location>
</feature>
<feature type="repeat" description="WD" evidence="1">
    <location>
        <begin position="3262"/>
        <end position="3303"/>
    </location>
</feature>
<organism evidence="4 5">
    <name type="scientific">Strongylocentrotus purpuratus</name>
    <name type="common">Purple sea urchin</name>
    <dbReference type="NCBI Taxonomy" id="7668"/>
    <lineage>
        <taxon>Eukaryota</taxon>
        <taxon>Metazoa</taxon>
        <taxon>Echinodermata</taxon>
        <taxon>Eleutherozoa</taxon>
        <taxon>Echinozoa</taxon>
        <taxon>Echinoidea</taxon>
        <taxon>Euechinoidea</taxon>
        <taxon>Echinacea</taxon>
        <taxon>Camarodonta</taxon>
        <taxon>Echinidea</taxon>
        <taxon>Strongylocentrotidae</taxon>
        <taxon>Strongylocentrotus</taxon>
    </lineage>
</organism>
<feature type="compositionally biased region" description="Polar residues" evidence="2">
    <location>
        <begin position="454"/>
        <end position="469"/>
    </location>
</feature>
<reference evidence="5" key="1">
    <citation type="submission" date="2015-02" db="EMBL/GenBank/DDBJ databases">
        <title>Genome sequencing for Strongylocentrotus purpuratus.</title>
        <authorList>
            <person name="Murali S."/>
            <person name="Liu Y."/>
            <person name="Vee V."/>
            <person name="English A."/>
            <person name="Wang M."/>
            <person name="Skinner E."/>
            <person name="Han Y."/>
            <person name="Muzny D.M."/>
            <person name="Worley K.C."/>
            <person name="Gibbs R.A."/>
        </authorList>
    </citation>
    <scope>NUCLEOTIDE SEQUENCE</scope>
</reference>
<feature type="compositionally biased region" description="Acidic residues" evidence="2">
    <location>
        <begin position="2393"/>
        <end position="2402"/>
    </location>
</feature>
<evidence type="ECO:0000313" key="4">
    <source>
        <dbReference type="EnsemblMetazoa" id="XP_030832744"/>
    </source>
</evidence>
<feature type="compositionally biased region" description="Basic and acidic residues" evidence="2">
    <location>
        <begin position="2070"/>
        <end position="2080"/>
    </location>
</feature>
<accession>A0A7M7N8K4</accession>
<feature type="region of interest" description="Disordered" evidence="2">
    <location>
        <begin position="1038"/>
        <end position="1077"/>
    </location>
</feature>
<proteinExistence type="predicted"/>
<dbReference type="GO" id="GO:0043291">
    <property type="term" value="C:RAVE complex"/>
    <property type="evidence" value="ECO:0000318"/>
    <property type="project" value="GO_Central"/>
</dbReference>
<evidence type="ECO:0000259" key="3">
    <source>
        <dbReference type="Pfam" id="PF12234"/>
    </source>
</evidence>
<feature type="compositionally biased region" description="Acidic residues" evidence="2">
    <location>
        <begin position="2258"/>
        <end position="2276"/>
    </location>
</feature>
<sequence>MNRHQVLTGAVNPGDSCFAIGYVDGVPFTAYASGCDIVILASDFQRTQIIPGEKHGNIQVGCIDCSSENGKIAASYANQVYIFEPSPVAQKKNSNHKLEYQWEETGSFKIDSLVSNLSWNQDGTKLLTGSNAIQLWACEKVVTIEVSDAGEETSQPADKHIPGYTWQCSWQCKTATPIYHLKFSADGQFFASAGKADRLVKIWYQNRHPSIGSGTAKDQAQDDSNKTDSYSFIYIAHPRAVTGFSWRKTSKYMPSGAVANVLVTSCRDNICRLWCETLLPDTTSSKGTSKYSKHVENTKEHTTTTTKRPQFGLNLKPRKKRKQVEHAIPLPSQKKEHELHRYYHGKVQRNGLGGNPLHFHIAATINPNTDIPLLPAIGTMTKGSAPNFVVNWLNNKELQFTLAAETLLQTGRESRNNISNTTLAPDEEVDGDTSIDQGTTSDDDDIPTVKIHVENSSPDLTKEANTGSPRIQLPTRPDSLNTSAFSPPSSTLPNTDALDIQEKRSIEKRFQALIKEWHCSPDMLYSIHPIDGSFLLWLVDWMDEHIPGVHRQPQVSFSCRIPHSFPTFDATTLCNNLVLYRSNLTMDPRASKRLMDPLSPVDSSGLTPSYSFAKYLSQVPSGVDIFAFTPKVSMLSKHTNGSLNQWEISFQEGSKFQTVLNVNHVARSCGHRFSLNHLACHPILPLLLTTSHHNIPKVEVDFDVATSRSRRTSMISRRASIVKRASMVIEATGQNPVTPGAINLFGKNILSESEHNRLMTLYNSSVEGSTQDFNEKDDIILPDELMEQVNAELNWPDMSAPTGLCSELILWRVFNVGPLGKGGGVMELARINSPFVSAFSHIAWMPSLLPSSCLGPISNSPSACFIASDGYSLRLFQAVIDARSLLNEITPSSNQLEGYLSSSSPVTAFLLQNAEESEEDDDDDGKKVPKCPQVISLQSTSRPGCIIELDTLNDAKQNWQNVQLMHVYQQQFISGPDSKISHSRSSHRLGGSANSSPLHTSLFEERFFLVVVERKLTGQPMVHMWYIRLERDVSKGGAPCDGLDSDEESQLDDDIPDDSSSDFSDGDASNQYDSEKSTTQVSSKIKTFSWKVCSQKLDLPSGVEVVSATPAAGHLSSSSIYPACVAPYLFATACSDGKLRFWKCNMSSGDGSQSSFDQGEELPGEIDPSKKDDYTRAEYRWEEWKLLVQPETDSSLGVAGVPVALSSAYNGRIACISRTSPHHEHHNADLIPLKLAIYECESTGGSEWMIEEAIDLGMLNLKAWMRQEDDEVPESEVINYKTMKRSSKVNDFLHISASPNSSCGSPPSPENLPAVLTQRKRSILRAKQSQYDDAGLPVQLSWVSKEDGTHILTVGMGSKVVVFAPVSTEFVEAGANGVPDDIITQQTGLQRVATMGETTRLRWLPLRTVNLSSVDGIAPHSKMLSWVRAGILVVGLQNEMHVYSQWREENWRSRRRKYRRPVPSTTETIVSQKSTNSNLSVKIQTIPMSRTDREKSYNDMSELLRESTMMSSSQEQENDNDDIKQDLGLFEISYSTCPVLPQYHPKQLMGLMSSGKIRRVKAILVHLVNCIAGEDAVKQSLLAGVSQDRDQDDEEAKFRRNLRTLSVAHSPVESSVLDDSGPQPDYIELASVPPLPLYRLTSADTPVTVTTAPTVAKTTRPTSILGLPDEITMVDTQDYTQLFSTSLDAFPSSLDAEGELRSPQDGAASLASKLKDPTYFTVGQAQLLTNYLTHMHLPGLSSQDQMHLLALADTIASTKTEITPHSGGSAGTVIAREGAGYATVDNSDSSHAGETLDECGLRFLLAMRFHICLTKSLPRHQQVQLKHQGIGSCHFAWAFHSEAEEELLSLIPGLQKGTPTWAELRSVGVGWWVRNNTTLKRCMEKVAKSQFQAQKNPLDSALFYLAMKKKNVVWGLFRSISDQRMTQFFRNDFNTDRWRKAALKNAFALLGRQRFEHAAAFFLLAGSLEDAVEVCMNNLGDVQLAMVVARLYEDEEMPAKQKEILRYKILAQDEKGEKLMETQPHSDPFLRSIAFWMLKDYPASLKTLLQSSSQETNGPKNNLPDGQATGDHEDQKGERANPDVFNFYNYLRTHPLLLRRQLADASKGSQGAALMISGGGVGGFGNTSVGGDQLVKNEITPEERRLFFTTAHAHLSAGCPLLALDVLAKIPKVRTKTKEEDNKMVESKSADDLPSSNMISTGTIDTGFSSASFTGSSSKDSGMSMDWGAPVSSQLTNGHKSDSGLEMDWGAPIGGRLEEEDLSLDWGGDDDDDDSDGEGKEEGKKLEQKKSSSSDDSNNATLVNGLGDSTSEKNDGSVVSDDNQGKIDIIAQQLKFTCCLKIMMEELRTLATGFEVDGGQLRYQLYIWLEQQVETLQQLCNYGSPVTAKNTAEDDEMDEQDGAETNGGQGTLYEQLQAKRLDLEEKRQRAVRRKRWLRDNHHLLRTLVSYTMLYGANGGGLASVAMELVLLVQELQQERIVQQLSSPLPIPTTLPLMSASIANCKTVVTDPILYLRLHIHSVLRTVLDFSAPPSPNHHSPIISIVHALSAALSACIYQSLCDSDSFSASIGKSKVIGMDAYTPGGRSHVMYRVGHLVSVGRKRSRHQSQEQNNLSITSPPGKWPGVATYQALLASERDDDIPSPNIQLCEGLVAVYMSLLLHALSNNNANDLFRLVGHDLNSKTWASVFGGGAKVVAPNKLLASSYSSSSGDEALAKQRDRLALRLMGKARTGGKSAAATDDKPVLREVFVPPETSLRDYFLVKPYIPPSQTGTDYDSNASDSSDDDEDLNDYMDDDYDDTGPFSSSRSSRRKRNVPLPGETEHSDANSYSWCLMRCAVIKLVISKIQTFLPIAGIELAELPVATAILHSILKLLEQWQQACVRKLDLFARPPPDFLSETGGSSMTGLSGPAILRYKGLLDPANTPFRNDSKATLPAKRLWNFLVRQEVVQDIFIQYIFKKGSVMEDMTDSVSMRSPSKSTGSLPQAASQARLVHKEQEKISAFCFNQADWKNISMNGEFQSNPSSVVVSTHRGLLELDISLLLTPDNSFWLDDDDGGDQQTKGKNSQMEDEFFMVEPKSIPSPRLSKSSSVPFIQLPPGGFNPAFPSDSTPAQTGRSTHVITHRPLYHIRKLSAHPHLPYYLSGSNDGSVHMWEWGHSQKLYTHRTPGQFPKVTQINFNDQGNKFGVCDDGGQLALWQVGMNSPSATKPFWGMACHNKTAYDFAFLGSSSLLVTSGVSTDSKNVCLWDTLLPFRKCMVHGFSCHEGGVPSVLYCPRNQTIIAGSKKGEVSIFDIRQRKLRHTFQAHESSIRTLCVDPMEEFFVTGSAEGNIKVWSLSVHSLLHYFPGQHTRGNFFRQSGNGVVQLALLPPNNLYSCGADGTMKWRSLNISSNPISARKSSSIHA</sequence>
<dbReference type="InterPro" id="IPR052208">
    <property type="entry name" value="DmX-like/RAVE_component"/>
</dbReference>
<protein>
    <recommendedName>
        <fullName evidence="3">RAVE complex protein Rav1 C-terminal domain-containing protein</fullName>
    </recommendedName>
</protein>
<keyword evidence="1" id="KW-0853">WD repeat</keyword>
<dbReference type="Proteomes" id="UP000007110">
    <property type="component" value="Unassembled WGS sequence"/>
</dbReference>
<dbReference type="GO" id="GO:0007035">
    <property type="term" value="P:vacuolar acidification"/>
    <property type="evidence" value="ECO:0000318"/>
    <property type="project" value="GO_Central"/>
</dbReference>
<dbReference type="SUPFAM" id="SSF50978">
    <property type="entry name" value="WD40 repeat-like"/>
    <property type="match status" value="2"/>
</dbReference>
<feature type="region of interest" description="Disordered" evidence="2">
    <location>
        <begin position="416"/>
        <end position="495"/>
    </location>
</feature>
<dbReference type="InterPro" id="IPR036322">
    <property type="entry name" value="WD40_repeat_dom_sf"/>
</dbReference>
<evidence type="ECO:0000256" key="1">
    <source>
        <dbReference type="PROSITE-ProRule" id="PRU00221"/>
    </source>
</evidence>
<dbReference type="PROSITE" id="PS50082">
    <property type="entry name" value="WD_REPEATS_2"/>
    <property type="match status" value="3"/>
</dbReference>
<dbReference type="InterPro" id="IPR001680">
    <property type="entry name" value="WD40_rpt"/>
</dbReference>
<feature type="compositionally biased region" description="Basic and acidic residues" evidence="2">
    <location>
        <begin position="2176"/>
        <end position="2191"/>
    </location>
</feature>
<feature type="region of interest" description="Disordered" evidence="2">
    <location>
        <begin position="976"/>
        <end position="995"/>
    </location>
</feature>
<feature type="region of interest" description="Disordered" evidence="2">
    <location>
        <begin position="2971"/>
        <end position="2992"/>
    </location>
</feature>
<feature type="compositionally biased region" description="Acidic residues" evidence="2">
    <location>
        <begin position="1043"/>
        <end position="1060"/>
    </location>
</feature>
<reference evidence="4" key="2">
    <citation type="submission" date="2021-01" db="UniProtKB">
        <authorList>
            <consortium name="EnsemblMetazoa"/>
        </authorList>
    </citation>
    <scope>IDENTIFICATION</scope>
</reference>
<dbReference type="KEGG" id="spu:585848"/>
<dbReference type="OrthoDB" id="342131at2759"/>
<dbReference type="PANTHER" id="PTHR13950">
    <property type="entry name" value="RABCONNECTIN-RELATED"/>
    <property type="match status" value="1"/>
</dbReference>
<feature type="region of interest" description="Disordered" evidence="2">
    <location>
        <begin position="2771"/>
        <end position="2826"/>
    </location>
</feature>
<dbReference type="Pfam" id="PF12234">
    <property type="entry name" value="Rav1p_C"/>
    <property type="match status" value="2"/>
</dbReference>
<feature type="region of interest" description="Disordered" evidence="2">
    <location>
        <begin position="2051"/>
        <end position="2080"/>
    </location>
</feature>
<dbReference type="PROSITE" id="PS50294">
    <property type="entry name" value="WD_REPEATS_REGION"/>
    <property type="match status" value="1"/>
</dbReference>
<dbReference type="EnsemblMetazoa" id="XM_030976884">
    <property type="protein sequence ID" value="XP_030832744"/>
    <property type="gene ID" value="LOC585848"/>
</dbReference>
<feature type="compositionally biased region" description="Basic and acidic residues" evidence="2">
    <location>
        <begin position="2277"/>
        <end position="2293"/>
    </location>
</feature>
<feature type="region of interest" description="Disordered" evidence="2">
    <location>
        <begin position="2387"/>
        <end position="2409"/>
    </location>
</feature>
<feature type="domain" description="RAVE complex protein Rav1 C-terminal" evidence="3">
    <location>
        <begin position="1321"/>
        <end position="1573"/>
    </location>
</feature>
<dbReference type="GeneID" id="585848"/>
<feature type="repeat" description="WD" evidence="1">
    <location>
        <begin position="3130"/>
        <end position="3164"/>
    </location>
</feature>
<feature type="region of interest" description="Disordered" evidence="2">
    <location>
        <begin position="284"/>
        <end position="311"/>
    </location>
</feature>
<feature type="compositionally biased region" description="Polar residues" evidence="2">
    <location>
        <begin position="478"/>
        <end position="494"/>
    </location>
</feature>
<feature type="compositionally biased region" description="Polar residues" evidence="2">
    <location>
        <begin position="2051"/>
        <end position="2060"/>
    </location>
</feature>
<dbReference type="Pfam" id="PF00400">
    <property type="entry name" value="WD40"/>
    <property type="match status" value="2"/>
</dbReference>
<dbReference type="SMART" id="SM00320">
    <property type="entry name" value="WD40"/>
    <property type="match status" value="11"/>
</dbReference>
<feature type="compositionally biased region" description="Acidic residues" evidence="2">
    <location>
        <begin position="2783"/>
        <end position="2800"/>
    </location>
</feature>
<dbReference type="InterPro" id="IPR015943">
    <property type="entry name" value="WD40/YVTN_repeat-like_dom_sf"/>
</dbReference>
<feature type="compositionally biased region" description="Low complexity" evidence="2">
    <location>
        <begin position="2205"/>
        <end position="2226"/>
    </location>
</feature>
<dbReference type="InParanoid" id="A0A7M7N8K4"/>
<dbReference type="InterPro" id="IPR022033">
    <property type="entry name" value="Rav1p_C"/>
</dbReference>
<feature type="region of interest" description="Disordered" evidence="2">
    <location>
        <begin position="2176"/>
        <end position="2322"/>
    </location>
</feature>
<dbReference type="Gene3D" id="2.130.10.10">
    <property type="entry name" value="YVTN repeat-like/Quinoprotein amine dehydrogenase"/>
    <property type="match status" value="2"/>
</dbReference>
<feature type="region of interest" description="Disordered" evidence="2">
    <location>
        <begin position="1149"/>
        <end position="1169"/>
    </location>
</feature>
<evidence type="ECO:0000313" key="5">
    <source>
        <dbReference type="Proteomes" id="UP000007110"/>
    </source>
</evidence>